<dbReference type="InterPro" id="IPR012347">
    <property type="entry name" value="Ferritin-like"/>
</dbReference>
<dbReference type="EMBL" id="JAPDDT010000009">
    <property type="protein sequence ID" value="MCW1924758.1"/>
    <property type="molecule type" value="Genomic_DNA"/>
</dbReference>
<dbReference type="RefSeq" id="WP_264488867.1">
    <property type="nucleotide sequence ID" value="NZ_JAPDDT010000009.1"/>
</dbReference>
<dbReference type="InterPro" id="IPR047114">
    <property type="entry name" value="YciF"/>
</dbReference>
<dbReference type="InterPro" id="IPR009078">
    <property type="entry name" value="Ferritin-like_SF"/>
</dbReference>
<accession>A0ABT3GML3</accession>
<organism evidence="1 2">
    <name type="scientific">Luteolibacter arcticus</name>
    <dbReference type="NCBI Taxonomy" id="1581411"/>
    <lineage>
        <taxon>Bacteria</taxon>
        <taxon>Pseudomonadati</taxon>
        <taxon>Verrucomicrobiota</taxon>
        <taxon>Verrucomicrobiia</taxon>
        <taxon>Verrucomicrobiales</taxon>
        <taxon>Verrucomicrobiaceae</taxon>
        <taxon>Luteolibacter</taxon>
    </lineage>
</organism>
<dbReference type="PANTHER" id="PTHR30565">
    <property type="entry name" value="PROTEIN YCIF"/>
    <property type="match status" value="1"/>
</dbReference>
<dbReference type="Proteomes" id="UP001320876">
    <property type="component" value="Unassembled WGS sequence"/>
</dbReference>
<comment type="caution">
    <text evidence="1">The sequence shown here is derived from an EMBL/GenBank/DDBJ whole genome shotgun (WGS) entry which is preliminary data.</text>
</comment>
<protein>
    <submittedName>
        <fullName evidence="1">Ferritin-like domain-containing protein</fullName>
    </submittedName>
</protein>
<dbReference type="Gene3D" id="1.20.1260.10">
    <property type="match status" value="1"/>
</dbReference>
<dbReference type="Pfam" id="PF05974">
    <property type="entry name" value="DUF892"/>
    <property type="match status" value="1"/>
</dbReference>
<evidence type="ECO:0000313" key="1">
    <source>
        <dbReference type="EMBL" id="MCW1924758.1"/>
    </source>
</evidence>
<evidence type="ECO:0000313" key="2">
    <source>
        <dbReference type="Proteomes" id="UP001320876"/>
    </source>
</evidence>
<proteinExistence type="predicted"/>
<gene>
    <name evidence="1" type="ORF">OKA05_19490</name>
</gene>
<dbReference type="PANTHER" id="PTHR30565:SF9">
    <property type="entry name" value="PROTEIN YCIF"/>
    <property type="match status" value="1"/>
</dbReference>
<keyword evidence="2" id="KW-1185">Reference proteome</keyword>
<sequence>MISNLEDLYYDQIRDLYSAETQLIEALPAMCDAATNAELKEALSGHLTETREQRDRLANICSRHGLAPEGTTCEAMRGLVKEASNHALSVDAGDVRDAAIIACGNRVEHYEIAGYGAAKAFAEVLGFNDDVDLLDKSIEEEGAADKKLTKIATGGLFADGVNKAAV</sequence>
<dbReference type="SUPFAM" id="SSF47240">
    <property type="entry name" value="Ferritin-like"/>
    <property type="match status" value="1"/>
</dbReference>
<reference evidence="1 2" key="1">
    <citation type="submission" date="2022-10" db="EMBL/GenBank/DDBJ databases">
        <title>Luteolibacter arcticus strain CCTCC AB 2014275, whole genome shotgun sequencing project.</title>
        <authorList>
            <person name="Zhao G."/>
            <person name="Shen L."/>
        </authorList>
    </citation>
    <scope>NUCLEOTIDE SEQUENCE [LARGE SCALE GENOMIC DNA]</scope>
    <source>
        <strain evidence="1 2">CCTCC AB 2014275</strain>
    </source>
</reference>
<dbReference type="InterPro" id="IPR010287">
    <property type="entry name" value="DUF892_YciF-like"/>
</dbReference>
<dbReference type="CDD" id="cd07909">
    <property type="entry name" value="YciF"/>
    <property type="match status" value="1"/>
</dbReference>
<name>A0ABT3GML3_9BACT</name>